<dbReference type="EMBL" id="BRLF01000006">
    <property type="protein sequence ID" value="GKX47949.1"/>
    <property type="molecule type" value="Genomic_DNA"/>
</dbReference>
<dbReference type="Pfam" id="PF08867">
    <property type="entry name" value="FRG"/>
    <property type="match status" value="1"/>
</dbReference>
<reference evidence="2" key="1">
    <citation type="submission" date="2022-06" db="EMBL/GenBank/DDBJ databases">
        <title>Draft genome sequences of Pectobacterium carotovorum subsp. carotovorum str. NBRC12380.</title>
        <authorList>
            <person name="Wakabayashi Y."/>
            <person name="Kojima K."/>
        </authorList>
    </citation>
    <scope>NUCLEOTIDE SEQUENCE</scope>
    <source>
        <strain evidence="2">NBRC 12380</strain>
    </source>
</reference>
<dbReference type="SMART" id="SM00901">
    <property type="entry name" value="FRG"/>
    <property type="match status" value="1"/>
</dbReference>
<evidence type="ECO:0000313" key="5">
    <source>
        <dbReference type="Proteomes" id="UP001165145"/>
    </source>
</evidence>
<dbReference type="RefSeq" id="WP_261866984.1">
    <property type="nucleotide sequence ID" value="NZ_BRLF01000006.1"/>
</dbReference>
<organism evidence="3 5">
    <name type="scientific">Pectobacterium carotovorum subsp. carotovorum</name>
    <name type="common">Erwinia carotovora subsp. carotovora</name>
    <dbReference type="NCBI Taxonomy" id="555"/>
    <lineage>
        <taxon>Bacteria</taxon>
        <taxon>Pseudomonadati</taxon>
        <taxon>Pseudomonadota</taxon>
        <taxon>Gammaproteobacteria</taxon>
        <taxon>Enterobacterales</taxon>
        <taxon>Pectobacteriaceae</taxon>
        <taxon>Pectobacterium</taxon>
    </lineage>
</organism>
<keyword evidence="4" id="KW-1185">Reference proteome</keyword>
<protein>
    <recommendedName>
        <fullName evidence="1">FRG domain-containing protein</fullName>
    </recommendedName>
</protein>
<comment type="caution">
    <text evidence="3">The sequence shown here is derived from an EMBL/GenBank/DDBJ whole genome shotgun (WGS) entry which is preliminary data.</text>
</comment>
<gene>
    <name evidence="3" type="ORF">Pcaca03_28370</name>
    <name evidence="2" type="ORF">SOASR016_27010</name>
</gene>
<proteinExistence type="predicted"/>
<evidence type="ECO:0000313" key="2">
    <source>
        <dbReference type="EMBL" id="GKX47949.1"/>
    </source>
</evidence>
<dbReference type="Proteomes" id="UP001058167">
    <property type="component" value="Unassembled WGS sequence"/>
</dbReference>
<dbReference type="Proteomes" id="UP001165145">
    <property type="component" value="Unassembled WGS sequence"/>
</dbReference>
<evidence type="ECO:0000259" key="1">
    <source>
        <dbReference type="SMART" id="SM00901"/>
    </source>
</evidence>
<evidence type="ECO:0000313" key="3">
    <source>
        <dbReference type="EMBL" id="GLV70393.1"/>
    </source>
</evidence>
<accession>A0AAI9L244</accession>
<reference evidence="3" key="2">
    <citation type="submission" date="2023-02" db="EMBL/GenBank/DDBJ databases">
        <title>Pectobacterium carotovorum subsp. carotovorum NBRC 12380.</title>
        <authorList>
            <person name="Ichikawa N."/>
            <person name="Sato H."/>
            <person name="Tonouchi N."/>
        </authorList>
    </citation>
    <scope>NUCLEOTIDE SEQUENCE</scope>
    <source>
        <strain evidence="3">NBRC 12380</strain>
    </source>
</reference>
<sequence length="273" mass="30615">MKFIDTNVFGKVFAPDSISQILEIVDGAAKCSISDSIFMWRGQGDIGWPIHSAAYRRLAGSIVNRLPDEQDMRDYERTLLSEARHQGYGFEDGRKLSDFELLAKLQHHGAATRLIDVSRNMLVALWFACNSRPESTGLLFGISAGALLGLEGSYGYENGNYNENFPHTKSEDERNDNLPIVWQPSVVTKRIAAQSAQFIYSNVSHGYMGSLILDSAIRLSGVVVLAITPDMKRIFLKVLGRTFDIRLLTLFPDFDGFCRANSDSFDIFSNNRW</sequence>
<dbReference type="InterPro" id="IPR014966">
    <property type="entry name" value="FRG-dom"/>
</dbReference>
<evidence type="ECO:0000313" key="4">
    <source>
        <dbReference type="Proteomes" id="UP001058167"/>
    </source>
</evidence>
<name>A0AAI9L244_PECCC</name>
<dbReference type="EMBL" id="BSRL01000006">
    <property type="protein sequence ID" value="GLV70393.1"/>
    <property type="molecule type" value="Genomic_DNA"/>
</dbReference>
<feature type="domain" description="FRG" evidence="1">
    <location>
        <begin position="34"/>
        <end position="140"/>
    </location>
</feature>
<dbReference type="AlphaFoldDB" id="A0AAI9L244"/>